<organism evidence="2 3">
    <name type="scientific">Ambispora gerdemannii</name>
    <dbReference type="NCBI Taxonomy" id="144530"/>
    <lineage>
        <taxon>Eukaryota</taxon>
        <taxon>Fungi</taxon>
        <taxon>Fungi incertae sedis</taxon>
        <taxon>Mucoromycota</taxon>
        <taxon>Glomeromycotina</taxon>
        <taxon>Glomeromycetes</taxon>
        <taxon>Archaeosporales</taxon>
        <taxon>Ambisporaceae</taxon>
        <taxon>Ambispora</taxon>
    </lineage>
</organism>
<dbReference type="Proteomes" id="UP000789831">
    <property type="component" value="Unassembled WGS sequence"/>
</dbReference>
<protein>
    <submittedName>
        <fullName evidence="2">5313_t:CDS:1</fullName>
    </submittedName>
</protein>
<dbReference type="PROSITE" id="PS50056">
    <property type="entry name" value="TYR_PHOSPHATASE_2"/>
    <property type="match status" value="1"/>
</dbReference>
<dbReference type="SUPFAM" id="SSF52799">
    <property type="entry name" value="(Phosphotyrosine protein) phosphatases II"/>
    <property type="match status" value="1"/>
</dbReference>
<dbReference type="AlphaFoldDB" id="A0A9N9GJV8"/>
<reference evidence="2" key="1">
    <citation type="submission" date="2021-06" db="EMBL/GenBank/DDBJ databases">
        <authorList>
            <person name="Kallberg Y."/>
            <person name="Tangrot J."/>
            <person name="Rosling A."/>
        </authorList>
    </citation>
    <scope>NUCLEOTIDE SEQUENCE</scope>
    <source>
        <strain evidence="2">MT106</strain>
    </source>
</reference>
<dbReference type="InterPro" id="IPR026893">
    <property type="entry name" value="Tyr/Ser_Pase_IphP-type"/>
</dbReference>
<keyword evidence="3" id="KW-1185">Reference proteome</keyword>
<accession>A0A9N9GJV8</accession>
<proteinExistence type="predicted"/>
<dbReference type="SUPFAM" id="SSF53474">
    <property type="entry name" value="alpha/beta-Hydrolases"/>
    <property type="match status" value="1"/>
</dbReference>
<comment type="caution">
    <text evidence="2">The sequence shown here is derived from an EMBL/GenBank/DDBJ whole genome shotgun (WGS) entry which is preliminary data.</text>
</comment>
<feature type="domain" description="Tyrosine specific protein phosphatases" evidence="1">
    <location>
        <begin position="406"/>
        <end position="448"/>
    </location>
</feature>
<dbReference type="Pfam" id="PF13350">
    <property type="entry name" value="Y_phosphatase3"/>
    <property type="match status" value="1"/>
</dbReference>
<dbReference type="GO" id="GO:0004721">
    <property type="term" value="F:phosphoprotein phosphatase activity"/>
    <property type="evidence" value="ECO:0007669"/>
    <property type="project" value="InterPro"/>
</dbReference>
<dbReference type="PANTHER" id="PTHR42886">
    <property type="entry name" value="RE40534P-RELATED"/>
    <property type="match status" value="1"/>
</dbReference>
<dbReference type="InterPro" id="IPR029058">
    <property type="entry name" value="AB_hydrolase_fold"/>
</dbReference>
<dbReference type="Gene3D" id="3.40.50.1820">
    <property type="entry name" value="alpha/beta hydrolase"/>
    <property type="match status" value="1"/>
</dbReference>
<evidence type="ECO:0000259" key="1">
    <source>
        <dbReference type="PROSITE" id="PS50056"/>
    </source>
</evidence>
<dbReference type="Gene3D" id="3.90.190.10">
    <property type="entry name" value="Protein tyrosine phosphatase superfamily"/>
    <property type="match status" value="1"/>
</dbReference>
<gene>
    <name evidence="2" type="ORF">AGERDE_LOCUS9597</name>
</gene>
<dbReference type="EMBL" id="CAJVPL010002469">
    <property type="protein sequence ID" value="CAG8611168.1"/>
    <property type="molecule type" value="Genomic_DNA"/>
</dbReference>
<sequence>MTTTSSNKLYIKNNQDQTIVGILELSNKVEASPNIKISDGTKLGLILHGTLGHKDYLFQKKLASVLPFDTFRFDFRGNGESDGERKYASIKDDLDDLETVLDFLQKEYGYSLYALIGHSKGAMIALLYAATRNHNVPHVINISARYYMEAARQRHGSDAMQDLETRGYFYWETMSLGQVIKWKITKDDFSEWLTTPMHLGIYLVKNIPESTSVLTIHGTNDETIYVTDAASFANSISNHTLKLIIGANHQYTNHKDELVNLILEYYSPEFQSTRFLNRNRVINNVPRIIKIGGVKNFRDVGGWKCTVNNNDNLSYYVRSRFVFRSAELSMITDKGIEALKRLNIQKIFDLRSNSKRFKAVPENIANAQRIHTPVFPESSISREEKIKGFAPFITGPVGFAQKSGKKTFRTIFEHILYHPNSPFLVHCRAGKDRTGVFAMLLLKLAGVDDELIAREYELTMQTQGYDENELQIISDKLSSAFTIEECGRALSAQYESMILTLNKFSEKYGNIESYFINELGFTKDEIHQIQSNLVEPSLLQSELEI</sequence>
<name>A0A9N9GJV8_9GLOM</name>
<dbReference type="OrthoDB" id="9988524at2759"/>
<dbReference type="InterPro" id="IPR029021">
    <property type="entry name" value="Prot-tyrosine_phosphatase-like"/>
</dbReference>
<dbReference type="InterPro" id="IPR000387">
    <property type="entry name" value="Tyr_Pase_dom"/>
</dbReference>
<dbReference type="InterPro" id="IPR000073">
    <property type="entry name" value="AB_hydrolase_1"/>
</dbReference>
<evidence type="ECO:0000313" key="2">
    <source>
        <dbReference type="EMBL" id="CAG8611168.1"/>
    </source>
</evidence>
<dbReference type="Pfam" id="PF00561">
    <property type="entry name" value="Abhydrolase_1"/>
    <property type="match status" value="1"/>
</dbReference>
<dbReference type="PROSITE" id="PS00383">
    <property type="entry name" value="TYR_PHOSPHATASE_1"/>
    <property type="match status" value="1"/>
</dbReference>
<dbReference type="InterPro" id="IPR016130">
    <property type="entry name" value="Tyr_Pase_AS"/>
</dbReference>
<dbReference type="PANTHER" id="PTHR42886:SF53">
    <property type="entry name" value="ALPHA_BETA-HYDROLASES SUPERFAMILY PROTEIN"/>
    <property type="match status" value="1"/>
</dbReference>
<evidence type="ECO:0000313" key="3">
    <source>
        <dbReference type="Proteomes" id="UP000789831"/>
    </source>
</evidence>